<dbReference type="InParanoid" id="A0A0D2ALC5"/>
<protein>
    <submittedName>
        <fullName evidence="2">Uncharacterized protein</fullName>
    </submittedName>
</protein>
<dbReference type="VEuPathDB" id="FungiDB:PV09_01511"/>
<organism evidence="2 3">
    <name type="scientific">Verruconis gallopava</name>
    <dbReference type="NCBI Taxonomy" id="253628"/>
    <lineage>
        <taxon>Eukaryota</taxon>
        <taxon>Fungi</taxon>
        <taxon>Dikarya</taxon>
        <taxon>Ascomycota</taxon>
        <taxon>Pezizomycotina</taxon>
        <taxon>Dothideomycetes</taxon>
        <taxon>Pleosporomycetidae</taxon>
        <taxon>Venturiales</taxon>
        <taxon>Sympoventuriaceae</taxon>
        <taxon>Verruconis</taxon>
    </lineage>
</organism>
<evidence type="ECO:0000256" key="1">
    <source>
        <dbReference type="SAM" id="Phobius"/>
    </source>
</evidence>
<dbReference type="OrthoDB" id="3141857at2759"/>
<gene>
    <name evidence="2" type="ORF">PV09_01511</name>
</gene>
<dbReference type="HOGENOM" id="CLU_136890_0_0_1"/>
<dbReference type="GeneID" id="27309484"/>
<dbReference type="RefSeq" id="XP_016217422.1">
    <property type="nucleotide sequence ID" value="XM_016354410.1"/>
</dbReference>
<proteinExistence type="predicted"/>
<accession>A0A0D2ALC5</accession>
<evidence type="ECO:0000313" key="2">
    <source>
        <dbReference type="EMBL" id="KIW07553.1"/>
    </source>
</evidence>
<dbReference type="PANTHER" id="PTHR40466:SF1">
    <property type="entry name" value="FUNGAL PROTEIN"/>
    <property type="match status" value="1"/>
</dbReference>
<sequence length="169" mass="18627">MRSSLHHTFTLHSSSKTLQLSLKMYSIAARVGLRAARPVALRTVARRFEHSASAAERGQSKGALQQGAKRDPELYILFAIMSGIIGIAGWHFSRSPTTSASEKTVAKVPDSEAWKTGRSAIYQYHPGGDTKQEPKDAPSTLSVVIVPNVNLPKELHEKYNKYGKEGFDY</sequence>
<dbReference type="AlphaFoldDB" id="A0A0D2ALC5"/>
<keyword evidence="1" id="KW-0472">Membrane</keyword>
<dbReference type="Proteomes" id="UP000053259">
    <property type="component" value="Unassembled WGS sequence"/>
</dbReference>
<evidence type="ECO:0000313" key="3">
    <source>
        <dbReference type="Proteomes" id="UP000053259"/>
    </source>
</evidence>
<keyword evidence="3" id="KW-1185">Reference proteome</keyword>
<dbReference type="InterPro" id="IPR039965">
    <property type="entry name" value="C3H7.08c"/>
</dbReference>
<reference evidence="2 3" key="1">
    <citation type="submission" date="2015-01" db="EMBL/GenBank/DDBJ databases">
        <title>The Genome Sequence of Ochroconis gallopava CBS43764.</title>
        <authorList>
            <consortium name="The Broad Institute Genomics Platform"/>
            <person name="Cuomo C."/>
            <person name="de Hoog S."/>
            <person name="Gorbushina A."/>
            <person name="Stielow B."/>
            <person name="Teixiera M."/>
            <person name="Abouelleil A."/>
            <person name="Chapman S.B."/>
            <person name="Priest M."/>
            <person name="Young S.K."/>
            <person name="Wortman J."/>
            <person name="Nusbaum C."/>
            <person name="Birren B."/>
        </authorList>
    </citation>
    <scope>NUCLEOTIDE SEQUENCE [LARGE SCALE GENOMIC DNA]</scope>
    <source>
        <strain evidence="2 3">CBS 43764</strain>
    </source>
</reference>
<name>A0A0D2ALC5_9PEZI</name>
<dbReference type="PANTHER" id="PTHR40466">
    <property type="entry name" value="EXPRESSED PROTEIN"/>
    <property type="match status" value="1"/>
</dbReference>
<keyword evidence="1" id="KW-1133">Transmembrane helix</keyword>
<feature type="transmembrane region" description="Helical" evidence="1">
    <location>
        <begin position="74"/>
        <end position="92"/>
    </location>
</feature>
<dbReference type="EMBL" id="KN847532">
    <property type="protein sequence ID" value="KIW07553.1"/>
    <property type="molecule type" value="Genomic_DNA"/>
</dbReference>
<keyword evidence="1" id="KW-0812">Transmembrane</keyword>